<keyword evidence="1" id="KW-0472">Membrane</keyword>
<evidence type="ECO:0000313" key="3">
    <source>
        <dbReference type="Proteomes" id="UP000003586"/>
    </source>
</evidence>
<evidence type="ECO:0000313" key="2">
    <source>
        <dbReference type="EMBL" id="AHF16629.1"/>
    </source>
</evidence>
<name>W0F574_9BACT</name>
<keyword evidence="3" id="KW-1185">Reference proteome</keyword>
<protein>
    <submittedName>
        <fullName evidence="2">Uncharacterized protein</fullName>
    </submittedName>
</protein>
<reference evidence="2 3" key="1">
    <citation type="submission" date="2013-12" db="EMBL/GenBank/DDBJ databases">
        <authorList>
            <consortium name="DOE Joint Genome Institute"/>
            <person name="Eisen J."/>
            <person name="Huntemann M."/>
            <person name="Han J."/>
            <person name="Chen A."/>
            <person name="Kyrpides N."/>
            <person name="Mavromatis K."/>
            <person name="Markowitz V."/>
            <person name="Palaniappan K."/>
            <person name="Ivanova N."/>
            <person name="Schaumberg A."/>
            <person name="Pati A."/>
            <person name="Liolios K."/>
            <person name="Nordberg H.P."/>
            <person name="Cantor M.N."/>
            <person name="Hua S.X."/>
            <person name="Woyke T."/>
        </authorList>
    </citation>
    <scope>NUCLEOTIDE SEQUENCE [LARGE SCALE GENOMIC DNA]</scope>
    <source>
        <strain evidence="3">DSM 19437</strain>
    </source>
</reference>
<dbReference type="Pfam" id="PF20498">
    <property type="entry name" value="DUF6728"/>
    <property type="match status" value="1"/>
</dbReference>
<dbReference type="EMBL" id="CP007035">
    <property type="protein sequence ID" value="AHF16629.1"/>
    <property type="molecule type" value="Genomic_DNA"/>
</dbReference>
<sequence length="55" mass="6447">MGIWDQIAQYLFLKKKDPNAPKSKWIGYMHGINRLSLLLFIIALIIIIVKTLLRH</sequence>
<dbReference type="AlphaFoldDB" id="W0F574"/>
<accession>W0F574</accession>
<feature type="transmembrane region" description="Helical" evidence="1">
    <location>
        <begin position="35"/>
        <end position="53"/>
    </location>
</feature>
<organism evidence="2 3">
    <name type="scientific">Niabella soli DSM 19437</name>
    <dbReference type="NCBI Taxonomy" id="929713"/>
    <lineage>
        <taxon>Bacteria</taxon>
        <taxon>Pseudomonadati</taxon>
        <taxon>Bacteroidota</taxon>
        <taxon>Chitinophagia</taxon>
        <taxon>Chitinophagales</taxon>
        <taxon>Chitinophagaceae</taxon>
        <taxon>Niabella</taxon>
    </lineage>
</organism>
<keyword evidence="1" id="KW-1133">Transmembrane helix</keyword>
<evidence type="ECO:0000256" key="1">
    <source>
        <dbReference type="SAM" id="Phobius"/>
    </source>
</evidence>
<gene>
    <name evidence="2" type="ORF">NIASO_18535</name>
</gene>
<dbReference type="KEGG" id="nso:NIASO_18535"/>
<dbReference type="InterPro" id="IPR046615">
    <property type="entry name" value="DUF6728"/>
</dbReference>
<dbReference type="HOGENOM" id="CLU_2988237_0_0_10"/>
<dbReference type="Proteomes" id="UP000003586">
    <property type="component" value="Chromosome"/>
</dbReference>
<dbReference type="RefSeq" id="WP_008588028.1">
    <property type="nucleotide sequence ID" value="NZ_CP007035.1"/>
</dbReference>
<keyword evidence="1" id="KW-0812">Transmembrane</keyword>
<proteinExistence type="predicted"/>